<keyword evidence="3" id="KW-1185">Reference proteome</keyword>
<evidence type="ECO:0008006" key="4">
    <source>
        <dbReference type="Google" id="ProtNLM"/>
    </source>
</evidence>
<dbReference type="Proteomes" id="UP000295741">
    <property type="component" value="Unassembled WGS sequence"/>
</dbReference>
<protein>
    <recommendedName>
        <fullName evidence="4">Long-subunit fatty acid transport protein</fullName>
    </recommendedName>
</protein>
<name>A0A4R6IWX3_9BACT</name>
<evidence type="ECO:0000313" key="2">
    <source>
        <dbReference type="EMBL" id="TDO26395.1"/>
    </source>
</evidence>
<evidence type="ECO:0000313" key="3">
    <source>
        <dbReference type="Proteomes" id="UP000295741"/>
    </source>
</evidence>
<organism evidence="2 3">
    <name type="scientific">Sediminibacterium goheungense</name>
    <dbReference type="NCBI Taxonomy" id="1086393"/>
    <lineage>
        <taxon>Bacteria</taxon>
        <taxon>Pseudomonadati</taxon>
        <taxon>Bacteroidota</taxon>
        <taxon>Chitinophagia</taxon>
        <taxon>Chitinophagales</taxon>
        <taxon>Chitinophagaceae</taxon>
        <taxon>Sediminibacterium</taxon>
    </lineage>
</organism>
<dbReference type="OrthoDB" id="1491239at2"/>
<keyword evidence="1" id="KW-0732">Signal</keyword>
<comment type="caution">
    <text evidence="2">The sequence shown here is derived from an EMBL/GenBank/DDBJ whole genome shotgun (WGS) entry which is preliminary data.</text>
</comment>
<dbReference type="AlphaFoldDB" id="A0A4R6IWX3"/>
<feature type="chain" id="PRO_5020184142" description="Long-subunit fatty acid transport protein" evidence="1">
    <location>
        <begin position="28"/>
        <end position="457"/>
    </location>
</feature>
<gene>
    <name evidence="2" type="ORF">BC659_1701</name>
</gene>
<feature type="signal peptide" evidence="1">
    <location>
        <begin position="1"/>
        <end position="27"/>
    </location>
</feature>
<accession>A0A4R6IWX3</accession>
<dbReference type="EMBL" id="SNWP01000011">
    <property type="protein sequence ID" value="TDO26395.1"/>
    <property type="molecule type" value="Genomic_DNA"/>
</dbReference>
<reference evidence="2 3" key="1">
    <citation type="submission" date="2019-03" db="EMBL/GenBank/DDBJ databases">
        <title>Genomic Encyclopedia of Archaeal and Bacterial Type Strains, Phase II (KMG-II): from individual species to whole genera.</title>
        <authorList>
            <person name="Goeker M."/>
        </authorList>
    </citation>
    <scope>NUCLEOTIDE SEQUENCE [LARGE SCALE GENOMIC DNA]</scope>
    <source>
        <strain evidence="2 3">DSM 28323</strain>
    </source>
</reference>
<proteinExistence type="predicted"/>
<evidence type="ECO:0000256" key="1">
    <source>
        <dbReference type="SAM" id="SignalP"/>
    </source>
</evidence>
<dbReference type="RefSeq" id="WP_133474246.1">
    <property type="nucleotide sequence ID" value="NZ_SNWP01000011.1"/>
</dbReference>
<sequence length="457" mass="50588">MRSVSTTLIRLSLSFLVTGFTLLNANAQENSPFTRYGLGDFYNGSNAITRALGGLGAAYSDGTNNNVGQAINFMNPATYSNFFMVSYDLGLTFDTRNLRSENPAGKFRSNYFYPSYVGVGLPINRVKGIGMAFGIRPLSRISYSIVSRERVAGDSLATIYEGSGGLNQAYVGIGKKWKNLSIGFNTGMNFGRREIGTKKIFINDSTFFFQSNSSTLTSFSGMFFNPGFQYEFSVGKKVNEQTKTTSNYLIRIGGSATLSQSLSASQDQKRETYTESQAGDITIDTISIKNGIKGNIQMPSTYAAGITLHKTASNNRGTFEMWSVGAEYTATQWNKYRFYNQADQLVNSWQLKIGAQLCPDPLTGRSYWSNVNYRIGAFIGKDYVDPDGNGLKHVGFSVGAGLPIKKWNNYDRQFTVLNTALQFGKRGSGVNNITESYVQFTLGISLTDVWFQKRRYD</sequence>